<evidence type="ECO:0000313" key="6">
    <source>
        <dbReference type="Proteomes" id="UP000054241"/>
    </source>
</evidence>
<dbReference type="AlphaFoldDB" id="A0A117PUS6"/>
<dbReference type="OrthoDB" id="4029976at2"/>
<dbReference type="Gene3D" id="1.10.1040.10">
    <property type="entry name" value="N-(1-d-carboxylethyl)-l-norvaline Dehydrogenase, domain 2"/>
    <property type="match status" value="1"/>
</dbReference>
<feature type="domain" description="6-phosphogluconate dehydrogenase NADP-binding" evidence="3">
    <location>
        <begin position="12"/>
        <end position="160"/>
    </location>
</feature>
<dbReference type="InterPro" id="IPR051265">
    <property type="entry name" value="HIBADH-related_NP60_sf"/>
</dbReference>
<dbReference type="PIRSF" id="PIRSF000103">
    <property type="entry name" value="HIBADH"/>
    <property type="match status" value="1"/>
</dbReference>
<dbReference type="Pfam" id="PF21761">
    <property type="entry name" value="RedAm-like_C"/>
    <property type="match status" value="1"/>
</dbReference>
<dbReference type="GO" id="GO:0050661">
    <property type="term" value="F:NADP binding"/>
    <property type="evidence" value="ECO:0007669"/>
    <property type="project" value="InterPro"/>
</dbReference>
<dbReference type="InterPro" id="IPR013328">
    <property type="entry name" value="6PGD_dom2"/>
</dbReference>
<dbReference type="Gene3D" id="3.40.50.720">
    <property type="entry name" value="NAD(P)-binding Rossmann-like Domain"/>
    <property type="match status" value="1"/>
</dbReference>
<sequence length="301" mass="31233">MAHTNGSSHTHDVAVIGCGLMGSALARALATSGRSVTVWNRTPQRAHALAGDAITPADSVTEAVGSSRLVIACLATYEATLSVLEPVADWHGRTLAVLGSGSPGQAEQTQQWAETRGSAYLDGVILCYPQHIGSPEAAILYSGPSAPWTEHEQTLMSLAGASRHVAEQPSAANLLNVALVGEFFMTAMTAYIEAATYVLRKGIPAAVVDELTAMAIEVLRNEVGDVTAAIMSGKHETDQATLTTHAEGARVALAVLREDGYDGRVLAAAIENMTAAEQAGLGELGFTAQTKIFGAGAQGRL</sequence>
<evidence type="ECO:0000256" key="2">
    <source>
        <dbReference type="ARBA" id="ARBA00023002"/>
    </source>
</evidence>
<dbReference type="InterPro" id="IPR036291">
    <property type="entry name" value="NAD(P)-bd_dom_sf"/>
</dbReference>
<dbReference type="InterPro" id="IPR015815">
    <property type="entry name" value="HIBADH-related"/>
</dbReference>
<dbReference type="SUPFAM" id="SSF51735">
    <property type="entry name" value="NAD(P)-binding Rossmann-fold domains"/>
    <property type="match status" value="1"/>
</dbReference>
<evidence type="ECO:0000259" key="3">
    <source>
        <dbReference type="Pfam" id="PF03446"/>
    </source>
</evidence>
<evidence type="ECO:0000256" key="1">
    <source>
        <dbReference type="ARBA" id="ARBA00009080"/>
    </source>
</evidence>
<proteinExistence type="inferred from homology"/>
<keyword evidence="2" id="KW-0560">Oxidoreductase</keyword>
<dbReference type="Proteomes" id="UP000054241">
    <property type="component" value="Unassembled WGS sequence"/>
</dbReference>
<accession>A0A117PUS6</accession>
<comment type="similarity">
    <text evidence="1">Belongs to the HIBADH-related family.</text>
</comment>
<keyword evidence="6" id="KW-1185">Reference proteome</keyword>
<evidence type="ECO:0000313" key="5">
    <source>
        <dbReference type="EMBL" id="KUM92647.1"/>
    </source>
</evidence>
<dbReference type="RefSeq" id="WP_067005568.1">
    <property type="nucleotide sequence ID" value="NZ_BNDU01000002.1"/>
</dbReference>
<comment type="caution">
    <text evidence="5">The sequence shown here is derived from an EMBL/GenBank/DDBJ whole genome shotgun (WGS) entry which is preliminary data.</text>
</comment>
<dbReference type="EMBL" id="LMWL01000061">
    <property type="protein sequence ID" value="KUM92647.1"/>
    <property type="molecule type" value="Genomic_DNA"/>
</dbReference>
<dbReference type="GO" id="GO:0016491">
    <property type="term" value="F:oxidoreductase activity"/>
    <property type="evidence" value="ECO:0007669"/>
    <property type="project" value="UniProtKB-KW"/>
</dbReference>
<dbReference type="InterPro" id="IPR006115">
    <property type="entry name" value="6PGDH_NADP-bd"/>
</dbReference>
<evidence type="ECO:0000259" key="4">
    <source>
        <dbReference type="Pfam" id="PF21761"/>
    </source>
</evidence>
<protein>
    <submittedName>
        <fullName evidence="5">Uncharacterized protein</fullName>
    </submittedName>
</protein>
<dbReference type="InterPro" id="IPR048666">
    <property type="entry name" value="RedAm-like_C"/>
</dbReference>
<feature type="domain" description="NADPH-dependent reductive aminase-like C-terminal" evidence="4">
    <location>
        <begin position="169"/>
        <end position="292"/>
    </location>
</feature>
<dbReference type="Pfam" id="PF03446">
    <property type="entry name" value="NAD_binding_2"/>
    <property type="match status" value="1"/>
</dbReference>
<organism evidence="5 6">
    <name type="scientific">Streptomyces cellostaticus</name>
    <dbReference type="NCBI Taxonomy" id="67285"/>
    <lineage>
        <taxon>Bacteria</taxon>
        <taxon>Bacillati</taxon>
        <taxon>Actinomycetota</taxon>
        <taxon>Actinomycetes</taxon>
        <taxon>Kitasatosporales</taxon>
        <taxon>Streptomycetaceae</taxon>
        <taxon>Streptomyces</taxon>
    </lineage>
</organism>
<name>A0A117PUS6_9ACTN</name>
<dbReference type="PANTHER" id="PTHR43580">
    <property type="entry name" value="OXIDOREDUCTASE GLYR1-RELATED"/>
    <property type="match status" value="1"/>
</dbReference>
<dbReference type="PANTHER" id="PTHR43580:SF2">
    <property type="entry name" value="CYTOKINE-LIKE NUCLEAR FACTOR N-PAC"/>
    <property type="match status" value="1"/>
</dbReference>
<gene>
    <name evidence="5" type="ORF">AQI88_31300</name>
</gene>
<dbReference type="STRING" id="67285.AQI88_31300"/>
<reference evidence="5 6" key="1">
    <citation type="submission" date="2015-10" db="EMBL/GenBank/DDBJ databases">
        <title>Draft genome sequence of Streptomyces cellostaticus DSM 40189, type strain for the species Streptomyces cellostaticus.</title>
        <authorList>
            <person name="Ruckert C."/>
            <person name="Winkler A."/>
            <person name="Kalinowski J."/>
            <person name="Kampfer P."/>
            <person name="Glaeser S."/>
        </authorList>
    </citation>
    <scope>NUCLEOTIDE SEQUENCE [LARGE SCALE GENOMIC DNA]</scope>
    <source>
        <strain evidence="5 6">DSM 40189</strain>
    </source>
</reference>